<dbReference type="PANTHER" id="PTHR43445">
    <property type="entry name" value="UDP-N-ACETYLMURAMATE--L-ALANINE LIGASE-RELATED"/>
    <property type="match status" value="1"/>
</dbReference>
<comment type="function">
    <text evidence="14">Cell wall formation.</text>
</comment>
<dbReference type="EMBL" id="JARGYT010000055">
    <property type="protein sequence ID" value="MDZ5762499.1"/>
    <property type="molecule type" value="Genomic_DNA"/>
</dbReference>
<evidence type="ECO:0000256" key="10">
    <source>
        <dbReference type="ARBA" id="ARBA00022984"/>
    </source>
</evidence>
<dbReference type="InterPro" id="IPR036615">
    <property type="entry name" value="Mur_ligase_C_dom_sf"/>
</dbReference>
<dbReference type="GO" id="GO:0016874">
    <property type="term" value="F:ligase activity"/>
    <property type="evidence" value="ECO:0007669"/>
    <property type="project" value="UniProtKB-KW"/>
</dbReference>
<evidence type="ECO:0000256" key="12">
    <source>
        <dbReference type="ARBA" id="ARBA00023316"/>
    </source>
</evidence>
<evidence type="ECO:0000256" key="11">
    <source>
        <dbReference type="ARBA" id="ARBA00023306"/>
    </source>
</evidence>
<keyword evidence="4 14" id="KW-0963">Cytoplasm</keyword>
<reference evidence="18 19" key="1">
    <citation type="submission" date="2023-02" db="EMBL/GenBank/DDBJ databases">
        <title>Host association and intracellularity evolved multiple times independently in the Rickettsiales.</title>
        <authorList>
            <person name="Castelli M."/>
            <person name="Nardi T."/>
            <person name="Gammuto L."/>
            <person name="Bellinzona G."/>
            <person name="Sabaneyeva E."/>
            <person name="Potekhin A."/>
            <person name="Serra V."/>
            <person name="Petroni G."/>
            <person name="Sassera D."/>
        </authorList>
    </citation>
    <scope>NUCLEOTIDE SEQUENCE [LARGE SCALE GENOMIC DNA]</scope>
    <source>
        <strain evidence="18 19">BOD18</strain>
    </source>
</reference>
<comment type="similarity">
    <text evidence="14">Belongs to the MurCDEF family.</text>
</comment>
<dbReference type="Gene3D" id="3.40.50.720">
    <property type="entry name" value="NAD(P)-binding Rossmann-like Domain"/>
    <property type="match status" value="1"/>
</dbReference>
<protein>
    <recommendedName>
        <fullName evidence="3 14">UDP-N-acetylmuramate--L-alanine ligase</fullName>
        <ecNumber evidence="3 14">6.3.2.8</ecNumber>
    </recommendedName>
    <alternativeName>
        <fullName evidence="14">UDP-N-acetylmuramoyl-L-alanine synthetase</fullName>
    </alternativeName>
</protein>
<dbReference type="Pfam" id="PF08245">
    <property type="entry name" value="Mur_ligase_M"/>
    <property type="match status" value="1"/>
</dbReference>
<dbReference type="Pfam" id="PF01225">
    <property type="entry name" value="Mur_ligase"/>
    <property type="match status" value="1"/>
</dbReference>
<keyword evidence="7 14" id="KW-0547">Nucleotide-binding</keyword>
<dbReference type="SUPFAM" id="SSF51984">
    <property type="entry name" value="MurCD N-terminal domain"/>
    <property type="match status" value="1"/>
</dbReference>
<dbReference type="InterPro" id="IPR013221">
    <property type="entry name" value="Mur_ligase_cen"/>
</dbReference>
<evidence type="ECO:0000259" key="15">
    <source>
        <dbReference type="Pfam" id="PF01225"/>
    </source>
</evidence>
<sequence length="468" mass="51401">MINPKSRVHFVGIGGIGMSSIAAYMCANGFMVSGSDKVETGDILEKLRNLGVEIFHKHSTANITTEIDLVIRSSAIRSDNEEISRAKELGIQVINRAQALKEILIGKKVAAVTGTHGKTTTTSLLGYICIKSLKDPTIFVGGIMKDLNSNLHIGHGEIAVVEADESDGSFLITGHSLGLVTNMEMDHVEYYETHDKLLEEYKKFVNLGENTLLCTDDPGLRNFYEEYRDVKDKLYSYGVYGKNNDISALNIRLLEHESVFDIVFGDDFAMSLGAKVLKDVRLSLLGLHNIQNALGALLASILLGCELNLALDALKNFKGVERRFCKIGKLNGATVLDDYAHHPTEIDSVLKVASKIKGDGRLIVIFEPHKYTRLSRFMSEFATVLSSNYVDSLVLTGVYSSGEDPINGVDSEHLRDKISTLCRTNTSVVRDFEELKQLILREASPGDTILALGAGALSNFIRSIVEIL</sequence>
<dbReference type="SUPFAM" id="SSF53244">
    <property type="entry name" value="MurD-like peptide ligases, peptide-binding domain"/>
    <property type="match status" value="1"/>
</dbReference>
<evidence type="ECO:0000256" key="7">
    <source>
        <dbReference type="ARBA" id="ARBA00022741"/>
    </source>
</evidence>
<keyword evidence="19" id="KW-1185">Reference proteome</keyword>
<gene>
    <name evidence="14" type="primary">murC</name>
    <name evidence="18" type="ORF">Cyrtocomes_00886</name>
</gene>
<dbReference type="Pfam" id="PF02875">
    <property type="entry name" value="Mur_ligase_C"/>
    <property type="match status" value="1"/>
</dbReference>
<name>A0ABU5L8Q4_9RICK</name>
<comment type="pathway">
    <text evidence="2 14">Cell wall biogenesis; peptidoglycan biosynthesis.</text>
</comment>
<dbReference type="HAMAP" id="MF_00046">
    <property type="entry name" value="MurC"/>
    <property type="match status" value="1"/>
</dbReference>
<keyword evidence="9 14" id="KW-0133">Cell shape</keyword>
<evidence type="ECO:0000256" key="6">
    <source>
        <dbReference type="ARBA" id="ARBA00022618"/>
    </source>
</evidence>
<dbReference type="RefSeq" id="WP_322497963.1">
    <property type="nucleotide sequence ID" value="NZ_JARGYT010000055.1"/>
</dbReference>
<evidence type="ECO:0000313" key="18">
    <source>
        <dbReference type="EMBL" id="MDZ5762499.1"/>
    </source>
</evidence>
<evidence type="ECO:0000313" key="19">
    <source>
        <dbReference type="Proteomes" id="UP001293791"/>
    </source>
</evidence>
<evidence type="ECO:0000256" key="14">
    <source>
        <dbReference type="HAMAP-Rule" id="MF_00046"/>
    </source>
</evidence>
<dbReference type="Proteomes" id="UP001293791">
    <property type="component" value="Unassembled WGS sequence"/>
</dbReference>
<keyword evidence="8 14" id="KW-0067">ATP-binding</keyword>
<dbReference type="InterPro" id="IPR000713">
    <property type="entry name" value="Mur_ligase_N"/>
</dbReference>
<keyword evidence="12 14" id="KW-0961">Cell wall biogenesis/degradation</keyword>
<evidence type="ECO:0000256" key="2">
    <source>
        <dbReference type="ARBA" id="ARBA00004752"/>
    </source>
</evidence>
<dbReference type="SUPFAM" id="SSF53623">
    <property type="entry name" value="MurD-like peptide ligases, catalytic domain"/>
    <property type="match status" value="1"/>
</dbReference>
<comment type="subcellular location">
    <subcellularLocation>
        <location evidence="1 14">Cytoplasm</location>
    </subcellularLocation>
</comment>
<evidence type="ECO:0000259" key="16">
    <source>
        <dbReference type="Pfam" id="PF02875"/>
    </source>
</evidence>
<organism evidence="18 19">
    <name type="scientific">Candidatus Cyrtobacter comes</name>
    <dbReference type="NCBI Taxonomy" id="675776"/>
    <lineage>
        <taxon>Bacteria</taxon>
        <taxon>Pseudomonadati</taxon>
        <taxon>Pseudomonadota</taxon>
        <taxon>Alphaproteobacteria</taxon>
        <taxon>Rickettsiales</taxon>
        <taxon>Candidatus Midichloriaceae</taxon>
        <taxon>Candidatus Cyrtobacter</taxon>
    </lineage>
</organism>
<dbReference type="InterPro" id="IPR036565">
    <property type="entry name" value="Mur-like_cat_sf"/>
</dbReference>
<keyword evidence="6 14" id="KW-0132">Cell division</keyword>
<dbReference type="PANTHER" id="PTHR43445:SF3">
    <property type="entry name" value="UDP-N-ACETYLMURAMATE--L-ALANINE LIGASE"/>
    <property type="match status" value="1"/>
</dbReference>
<dbReference type="InterPro" id="IPR050061">
    <property type="entry name" value="MurCDEF_pg_biosynth"/>
</dbReference>
<feature type="domain" description="Mur ligase C-terminal" evidence="16">
    <location>
        <begin position="322"/>
        <end position="455"/>
    </location>
</feature>
<evidence type="ECO:0000256" key="13">
    <source>
        <dbReference type="ARBA" id="ARBA00047833"/>
    </source>
</evidence>
<dbReference type="EC" id="6.3.2.8" evidence="3 14"/>
<accession>A0ABU5L8Q4</accession>
<comment type="caution">
    <text evidence="18">The sequence shown here is derived from an EMBL/GenBank/DDBJ whole genome shotgun (WGS) entry which is preliminary data.</text>
</comment>
<evidence type="ECO:0000256" key="1">
    <source>
        <dbReference type="ARBA" id="ARBA00004496"/>
    </source>
</evidence>
<evidence type="ECO:0000259" key="17">
    <source>
        <dbReference type="Pfam" id="PF08245"/>
    </source>
</evidence>
<feature type="binding site" evidence="14">
    <location>
        <begin position="114"/>
        <end position="120"/>
    </location>
    <ligand>
        <name>ATP</name>
        <dbReference type="ChEBI" id="CHEBI:30616"/>
    </ligand>
</feature>
<feature type="domain" description="Mur ligase N-terminal catalytic" evidence="15">
    <location>
        <begin position="8"/>
        <end position="105"/>
    </location>
</feature>
<dbReference type="Gene3D" id="3.90.190.20">
    <property type="entry name" value="Mur ligase, C-terminal domain"/>
    <property type="match status" value="1"/>
</dbReference>
<proteinExistence type="inferred from homology"/>
<dbReference type="InterPro" id="IPR005758">
    <property type="entry name" value="UDP-N-AcMur_Ala_ligase_MurC"/>
</dbReference>
<evidence type="ECO:0000256" key="4">
    <source>
        <dbReference type="ARBA" id="ARBA00022490"/>
    </source>
</evidence>
<dbReference type="NCBIfam" id="TIGR01082">
    <property type="entry name" value="murC"/>
    <property type="match status" value="1"/>
</dbReference>
<keyword evidence="10 14" id="KW-0573">Peptidoglycan synthesis</keyword>
<evidence type="ECO:0000256" key="5">
    <source>
        <dbReference type="ARBA" id="ARBA00022598"/>
    </source>
</evidence>
<feature type="domain" description="Mur ligase central" evidence="17">
    <location>
        <begin position="112"/>
        <end position="299"/>
    </location>
</feature>
<comment type="catalytic activity">
    <reaction evidence="13 14">
        <text>UDP-N-acetyl-alpha-D-muramate + L-alanine + ATP = UDP-N-acetyl-alpha-D-muramoyl-L-alanine + ADP + phosphate + H(+)</text>
        <dbReference type="Rhea" id="RHEA:23372"/>
        <dbReference type="ChEBI" id="CHEBI:15378"/>
        <dbReference type="ChEBI" id="CHEBI:30616"/>
        <dbReference type="ChEBI" id="CHEBI:43474"/>
        <dbReference type="ChEBI" id="CHEBI:57972"/>
        <dbReference type="ChEBI" id="CHEBI:70757"/>
        <dbReference type="ChEBI" id="CHEBI:83898"/>
        <dbReference type="ChEBI" id="CHEBI:456216"/>
        <dbReference type="EC" id="6.3.2.8"/>
    </reaction>
</comment>
<keyword evidence="5 14" id="KW-0436">Ligase</keyword>
<keyword evidence="11 14" id="KW-0131">Cell cycle</keyword>
<evidence type="ECO:0000256" key="8">
    <source>
        <dbReference type="ARBA" id="ARBA00022840"/>
    </source>
</evidence>
<evidence type="ECO:0000256" key="3">
    <source>
        <dbReference type="ARBA" id="ARBA00012211"/>
    </source>
</evidence>
<evidence type="ECO:0000256" key="9">
    <source>
        <dbReference type="ARBA" id="ARBA00022960"/>
    </source>
</evidence>
<dbReference type="Gene3D" id="3.40.1190.10">
    <property type="entry name" value="Mur-like, catalytic domain"/>
    <property type="match status" value="1"/>
</dbReference>
<dbReference type="InterPro" id="IPR004101">
    <property type="entry name" value="Mur_ligase_C"/>
</dbReference>